<evidence type="ECO:0000313" key="2">
    <source>
        <dbReference type="Proteomes" id="UP000503349"/>
    </source>
</evidence>
<gene>
    <name evidence="1" type="ORF">EXN66_Car011877</name>
</gene>
<name>A0A6G1Q0S0_CHAAH</name>
<sequence length="58" mass="6501">MKVNRQSVGLALTMSEPPTTVDHLALLVINTSQQEEHVVHMINRYCLDGKVELTVPDK</sequence>
<reference evidence="1 2" key="1">
    <citation type="submission" date="2019-02" db="EMBL/GenBank/DDBJ databases">
        <title>Opniocepnalus argus genome.</title>
        <authorList>
            <person name="Zhou C."/>
            <person name="Xiao S."/>
        </authorList>
    </citation>
    <scope>NUCLEOTIDE SEQUENCE [LARGE SCALE GENOMIC DNA]</scope>
    <source>
        <strain evidence="1">OARG1902GOOAL</strain>
        <tissue evidence="1">Muscle</tissue>
    </source>
</reference>
<accession>A0A6G1Q0S0</accession>
<reference evidence="2" key="2">
    <citation type="submission" date="2019-02" db="EMBL/GenBank/DDBJ databases">
        <title>Opniocepnalus argus Var Kimnra genome.</title>
        <authorList>
            <person name="Zhou C."/>
            <person name="Xiao S."/>
        </authorList>
    </citation>
    <scope>NUCLEOTIDE SEQUENCE [LARGE SCALE GENOMIC DNA]</scope>
</reference>
<keyword evidence="2" id="KW-1185">Reference proteome</keyword>
<dbReference type="Proteomes" id="UP000503349">
    <property type="component" value="Chromosome 11"/>
</dbReference>
<dbReference type="AlphaFoldDB" id="A0A6G1Q0S0"/>
<proteinExistence type="predicted"/>
<evidence type="ECO:0000313" key="1">
    <source>
        <dbReference type="EMBL" id="KAF3696201.1"/>
    </source>
</evidence>
<organism evidence="1 2">
    <name type="scientific">Channa argus</name>
    <name type="common">Northern snakehead</name>
    <name type="synonym">Ophicephalus argus</name>
    <dbReference type="NCBI Taxonomy" id="215402"/>
    <lineage>
        <taxon>Eukaryota</taxon>
        <taxon>Metazoa</taxon>
        <taxon>Chordata</taxon>
        <taxon>Craniata</taxon>
        <taxon>Vertebrata</taxon>
        <taxon>Euteleostomi</taxon>
        <taxon>Actinopterygii</taxon>
        <taxon>Neopterygii</taxon>
        <taxon>Teleostei</taxon>
        <taxon>Neoteleostei</taxon>
        <taxon>Acanthomorphata</taxon>
        <taxon>Anabantaria</taxon>
        <taxon>Anabantiformes</taxon>
        <taxon>Channoidei</taxon>
        <taxon>Channidae</taxon>
        <taxon>Channa</taxon>
    </lineage>
</organism>
<protein>
    <submittedName>
        <fullName evidence="1">Uncharacterized protein</fullName>
    </submittedName>
</protein>
<dbReference type="EMBL" id="CM015722">
    <property type="protein sequence ID" value="KAF3696201.1"/>
    <property type="molecule type" value="Genomic_DNA"/>
</dbReference>